<dbReference type="SUPFAM" id="SSF52833">
    <property type="entry name" value="Thioredoxin-like"/>
    <property type="match status" value="1"/>
</dbReference>
<dbReference type="Gene3D" id="3.40.30.10">
    <property type="entry name" value="Glutaredoxin"/>
    <property type="match status" value="1"/>
</dbReference>
<sequence>MDDKRLLEFYGGECPHCIRMKPLIQKVEQELNVVFEKYEVWHNPENAKKMDEYDKGHCGGVPFFYNTGTHKWICGAVPYEQFKIFVSEG</sequence>
<evidence type="ECO:0000313" key="2">
    <source>
        <dbReference type="EMBL" id="OHA47615.1"/>
    </source>
</evidence>
<dbReference type="AlphaFoldDB" id="A0A1G2PGY4"/>
<dbReference type="InterPro" id="IPR036249">
    <property type="entry name" value="Thioredoxin-like_sf"/>
</dbReference>
<dbReference type="EMBL" id="MHSS01000015">
    <property type="protein sequence ID" value="OHA47615.1"/>
    <property type="molecule type" value="Genomic_DNA"/>
</dbReference>
<accession>A0A1G2PGY4</accession>
<feature type="domain" description="Thioredoxin" evidence="1">
    <location>
        <begin position="3"/>
        <end position="50"/>
    </location>
</feature>
<dbReference type="CDD" id="cd01659">
    <property type="entry name" value="TRX_superfamily"/>
    <property type="match status" value="1"/>
</dbReference>
<organism evidence="2 3">
    <name type="scientific">Candidatus Terrybacteria bacterium RIFCSPHIGHO2_01_FULL_48_17</name>
    <dbReference type="NCBI Taxonomy" id="1802362"/>
    <lineage>
        <taxon>Bacteria</taxon>
        <taxon>Candidatus Terryibacteriota</taxon>
    </lineage>
</organism>
<proteinExistence type="predicted"/>
<comment type="caution">
    <text evidence="2">The sequence shown here is derived from an EMBL/GenBank/DDBJ whole genome shotgun (WGS) entry which is preliminary data.</text>
</comment>
<reference evidence="2 3" key="1">
    <citation type="journal article" date="2016" name="Nat. Commun.">
        <title>Thousands of microbial genomes shed light on interconnected biogeochemical processes in an aquifer system.</title>
        <authorList>
            <person name="Anantharaman K."/>
            <person name="Brown C.T."/>
            <person name="Hug L.A."/>
            <person name="Sharon I."/>
            <person name="Castelle C.J."/>
            <person name="Probst A.J."/>
            <person name="Thomas B.C."/>
            <person name="Singh A."/>
            <person name="Wilkins M.J."/>
            <person name="Karaoz U."/>
            <person name="Brodie E.L."/>
            <person name="Williams K.H."/>
            <person name="Hubbard S.S."/>
            <person name="Banfield J.F."/>
        </authorList>
    </citation>
    <scope>NUCLEOTIDE SEQUENCE [LARGE SCALE GENOMIC DNA]</scope>
</reference>
<dbReference type="InterPro" id="IPR013766">
    <property type="entry name" value="Thioredoxin_domain"/>
</dbReference>
<evidence type="ECO:0000313" key="3">
    <source>
        <dbReference type="Proteomes" id="UP000177629"/>
    </source>
</evidence>
<protein>
    <recommendedName>
        <fullName evidence="1">Thioredoxin domain-containing protein</fullName>
    </recommendedName>
</protein>
<name>A0A1G2PGY4_9BACT</name>
<evidence type="ECO:0000259" key="1">
    <source>
        <dbReference type="Pfam" id="PF00085"/>
    </source>
</evidence>
<dbReference type="Pfam" id="PF00085">
    <property type="entry name" value="Thioredoxin"/>
    <property type="match status" value="1"/>
</dbReference>
<dbReference type="STRING" id="1802362.A2806_03275"/>
<dbReference type="Proteomes" id="UP000177629">
    <property type="component" value="Unassembled WGS sequence"/>
</dbReference>
<gene>
    <name evidence="2" type="ORF">A2806_03275</name>
</gene>